<comment type="catalytic activity">
    <reaction evidence="7">
        <text>O-phospho-L-seryl-[protein] + H2O = L-seryl-[protein] + phosphate</text>
        <dbReference type="Rhea" id="RHEA:20629"/>
        <dbReference type="Rhea" id="RHEA-COMP:9863"/>
        <dbReference type="Rhea" id="RHEA-COMP:11604"/>
        <dbReference type="ChEBI" id="CHEBI:15377"/>
        <dbReference type="ChEBI" id="CHEBI:29999"/>
        <dbReference type="ChEBI" id="CHEBI:43474"/>
        <dbReference type="ChEBI" id="CHEBI:83421"/>
        <dbReference type="EC" id="3.1.3.16"/>
    </reaction>
</comment>
<dbReference type="RefSeq" id="WP_126808175.1">
    <property type="nucleotide sequence ID" value="NZ_NGKA01000006.1"/>
</dbReference>
<reference evidence="10 11" key="1">
    <citation type="submission" date="2017-05" db="EMBL/GenBank/DDBJ databases">
        <title>Vagococcus spp. assemblies.</title>
        <authorList>
            <person name="Gulvik C.A."/>
        </authorList>
    </citation>
    <scope>NUCLEOTIDE SEQUENCE [LARGE SCALE GENOMIC DNA]</scope>
    <source>
        <strain evidence="10 11">CCUG 51432</strain>
    </source>
</reference>
<keyword evidence="3" id="KW-0479">Metal-binding</keyword>
<dbReference type="Gene3D" id="3.60.40.10">
    <property type="entry name" value="PPM-type phosphatase domain"/>
    <property type="match status" value="1"/>
</dbReference>
<evidence type="ECO:0000256" key="8">
    <source>
        <dbReference type="ARBA" id="ARBA00048336"/>
    </source>
</evidence>
<gene>
    <name evidence="10" type="ORF">CBF29_05380</name>
</gene>
<proteinExistence type="predicted"/>
<dbReference type="EC" id="3.1.3.16" evidence="2"/>
<organism evidence="10 11">
    <name type="scientific">Vagococcus elongatus</name>
    <dbReference type="NCBI Taxonomy" id="180344"/>
    <lineage>
        <taxon>Bacteria</taxon>
        <taxon>Bacillati</taxon>
        <taxon>Bacillota</taxon>
        <taxon>Bacilli</taxon>
        <taxon>Lactobacillales</taxon>
        <taxon>Enterococcaceae</taxon>
        <taxon>Vagococcus</taxon>
    </lineage>
</organism>
<evidence type="ECO:0000256" key="5">
    <source>
        <dbReference type="ARBA" id="ARBA00022912"/>
    </source>
</evidence>
<dbReference type="Proteomes" id="UP000287605">
    <property type="component" value="Unassembled WGS sequence"/>
</dbReference>
<keyword evidence="11" id="KW-1185">Reference proteome</keyword>
<dbReference type="SMART" id="SM00332">
    <property type="entry name" value="PP2Cc"/>
    <property type="match status" value="1"/>
</dbReference>
<keyword evidence="6" id="KW-0464">Manganese</keyword>
<dbReference type="NCBIfam" id="NF033484">
    <property type="entry name" value="Stp1_PP2C_phos"/>
    <property type="match status" value="1"/>
</dbReference>
<evidence type="ECO:0000259" key="9">
    <source>
        <dbReference type="PROSITE" id="PS51746"/>
    </source>
</evidence>
<evidence type="ECO:0000313" key="10">
    <source>
        <dbReference type="EMBL" id="RSU13101.1"/>
    </source>
</evidence>
<dbReference type="SMART" id="SM00331">
    <property type="entry name" value="PP2C_SIG"/>
    <property type="match status" value="1"/>
</dbReference>
<name>A0A430AYF2_9ENTE</name>
<evidence type="ECO:0000256" key="6">
    <source>
        <dbReference type="ARBA" id="ARBA00023211"/>
    </source>
</evidence>
<protein>
    <recommendedName>
        <fullName evidence="2">protein-serine/threonine phosphatase</fullName>
        <ecNumber evidence="2">3.1.3.16</ecNumber>
    </recommendedName>
</protein>
<comment type="cofactor">
    <cofactor evidence="1">
        <name>Mn(2+)</name>
        <dbReference type="ChEBI" id="CHEBI:29035"/>
    </cofactor>
</comment>
<evidence type="ECO:0000256" key="1">
    <source>
        <dbReference type="ARBA" id="ARBA00001936"/>
    </source>
</evidence>
<dbReference type="PROSITE" id="PS51746">
    <property type="entry name" value="PPM_2"/>
    <property type="match status" value="1"/>
</dbReference>
<evidence type="ECO:0000256" key="4">
    <source>
        <dbReference type="ARBA" id="ARBA00022801"/>
    </source>
</evidence>
<dbReference type="InterPro" id="IPR036457">
    <property type="entry name" value="PPM-type-like_dom_sf"/>
</dbReference>
<keyword evidence="5" id="KW-0904">Protein phosphatase</keyword>
<comment type="caution">
    <text evidence="10">The sequence shown here is derived from an EMBL/GenBank/DDBJ whole genome shotgun (WGS) entry which is preliminary data.</text>
</comment>
<dbReference type="OrthoDB" id="9801841at2"/>
<sequence length="251" mass="27647">MKIEFQTDVGKRRTTNQDSVGIFYNQEQIRLAIVADGMGGHQAGDIASQLTVSDLGNIWRETSMTDQEEVIRWLLENIQRLNEKIFEEGQVNPRQTGMGTTIVAAVLLGTTVVLANVGDSRSYLIRQETIKQVTEDHSLVNELVKTGEITEEMALTHPRKNVLVRSLGIPGTVEIDVTSFELLEGDRLLLCTDGLSNMVSDDTILAIVSQADDIKQAVDTLIKQANEAGGRDNITVLLVDYERKAGEQAHG</sequence>
<evidence type="ECO:0000256" key="7">
    <source>
        <dbReference type="ARBA" id="ARBA00047761"/>
    </source>
</evidence>
<evidence type="ECO:0000256" key="3">
    <source>
        <dbReference type="ARBA" id="ARBA00022723"/>
    </source>
</evidence>
<dbReference type="PANTHER" id="PTHR47992">
    <property type="entry name" value="PROTEIN PHOSPHATASE"/>
    <property type="match status" value="1"/>
</dbReference>
<dbReference type="CDD" id="cd00143">
    <property type="entry name" value="PP2Cc"/>
    <property type="match status" value="1"/>
</dbReference>
<keyword evidence="4" id="KW-0378">Hydrolase</keyword>
<dbReference type="Pfam" id="PF13672">
    <property type="entry name" value="PP2C_2"/>
    <property type="match status" value="1"/>
</dbReference>
<dbReference type="EMBL" id="NGKA01000006">
    <property type="protein sequence ID" value="RSU13101.1"/>
    <property type="molecule type" value="Genomic_DNA"/>
</dbReference>
<dbReference type="AlphaFoldDB" id="A0A430AYF2"/>
<evidence type="ECO:0000313" key="11">
    <source>
        <dbReference type="Proteomes" id="UP000287605"/>
    </source>
</evidence>
<accession>A0A430AYF2</accession>
<dbReference type="SUPFAM" id="SSF81606">
    <property type="entry name" value="PP2C-like"/>
    <property type="match status" value="1"/>
</dbReference>
<dbReference type="GO" id="GO:0004722">
    <property type="term" value="F:protein serine/threonine phosphatase activity"/>
    <property type="evidence" value="ECO:0007669"/>
    <property type="project" value="UniProtKB-EC"/>
</dbReference>
<evidence type="ECO:0000256" key="2">
    <source>
        <dbReference type="ARBA" id="ARBA00013081"/>
    </source>
</evidence>
<dbReference type="InterPro" id="IPR001932">
    <property type="entry name" value="PPM-type_phosphatase-like_dom"/>
</dbReference>
<feature type="domain" description="PPM-type phosphatase" evidence="9">
    <location>
        <begin position="2"/>
        <end position="241"/>
    </location>
</feature>
<dbReference type="FunFam" id="3.60.40.10:FF:000002">
    <property type="entry name" value="Serine/threonine phosphatase stp"/>
    <property type="match status" value="1"/>
</dbReference>
<comment type="catalytic activity">
    <reaction evidence="8">
        <text>O-phospho-L-threonyl-[protein] + H2O = L-threonyl-[protein] + phosphate</text>
        <dbReference type="Rhea" id="RHEA:47004"/>
        <dbReference type="Rhea" id="RHEA-COMP:11060"/>
        <dbReference type="Rhea" id="RHEA-COMP:11605"/>
        <dbReference type="ChEBI" id="CHEBI:15377"/>
        <dbReference type="ChEBI" id="CHEBI:30013"/>
        <dbReference type="ChEBI" id="CHEBI:43474"/>
        <dbReference type="ChEBI" id="CHEBI:61977"/>
        <dbReference type="EC" id="3.1.3.16"/>
    </reaction>
</comment>
<dbReference type="InterPro" id="IPR015655">
    <property type="entry name" value="PP2C"/>
</dbReference>
<dbReference type="GO" id="GO:0046872">
    <property type="term" value="F:metal ion binding"/>
    <property type="evidence" value="ECO:0007669"/>
    <property type="project" value="UniProtKB-KW"/>
</dbReference>